<feature type="transmembrane region" description="Helical" evidence="10">
    <location>
        <begin position="333"/>
        <end position="359"/>
    </location>
</feature>
<keyword evidence="5 10" id="KW-1133">Transmembrane helix</keyword>
<dbReference type="EMBL" id="JBHUPB010000001">
    <property type="protein sequence ID" value="MFD2965796.1"/>
    <property type="molecule type" value="Genomic_DNA"/>
</dbReference>
<dbReference type="SUPFAM" id="SSF52833">
    <property type="entry name" value="Thioredoxin-like"/>
    <property type="match status" value="1"/>
</dbReference>
<evidence type="ECO:0000313" key="12">
    <source>
        <dbReference type="EMBL" id="MFD2965796.1"/>
    </source>
</evidence>
<dbReference type="Gene3D" id="3.40.30.10">
    <property type="entry name" value="Glutaredoxin"/>
    <property type="match status" value="1"/>
</dbReference>
<comment type="subcellular location">
    <subcellularLocation>
        <location evidence="1">Membrane</location>
        <topology evidence="1">Multi-pass membrane protein</topology>
    </subcellularLocation>
</comment>
<feature type="transmembrane region" description="Helical" evidence="10">
    <location>
        <begin position="276"/>
        <end position="294"/>
    </location>
</feature>
<keyword evidence="7 10" id="KW-0472">Membrane</keyword>
<dbReference type="InterPro" id="IPR005074">
    <property type="entry name" value="Peptidase_C39"/>
</dbReference>
<evidence type="ECO:0000313" key="13">
    <source>
        <dbReference type="Proteomes" id="UP001597525"/>
    </source>
</evidence>
<dbReference type="InterPro" id="IPR012336">
    <property type="entry name" value="Thioredoxin-like_fold"/>
</dbReference>
<dbReference type="Proteomes" id="UP001597525">
    <property type="component" value="Unassembled WGS sequence"/>
</dbReference>
<dbReference type="Pfam" id="PF07884">
    <property type="entry name" value="VKOR"/>
    <property type="match status" value="1"/>
</dbReference>
<feature type="transmembrane region" description="Helical" evidence="10">
    <location>
        <begin position="306"/>
        <end position="327"/>
    </location>
</feature>
<keyword evidence="9" id="KW-0676">Redox-active center</keyword>
<dbReference type="CDD" id="cd12921">
    <property type="entry name" value="VKOR_4"/>
    <property type="match status" value="1"/>
</dbReference>
<comment type="caution">
    <text evidence="12">The sequence shown here is derived from an EMBL/GenBank/DDBJ whole genome shotgun (WGS) entry which is preliminary data.</text>
</comment>
<keyword evidence="8" id="KW-1015">Disulfide bond</keyword>
<keyword evidence="4" id="KW-0874">Quinone</keyword>
<evidence type="ECO:0000259" key="11">
    <source>
        <dbReference type="PROSITE" id="PS50990"/>
    </source>
</evidence>
<feature type="domain" description="Peptidase C39" evidence="11">
    <location>
        <begin position="12"/>
        <end position="133"/>
    </location>
</feature>
<evidence type="ECO:0000256" key="10">
    <source>
        <dbReference type="SAM" id="Phobius"/>
    </source>
</evidence>
<protein>
    <submittedName>
        <fullName evidence="12">Vitamin K epoxide reductase family protein</fullName>
    </submittedName>
</protein>
<keyword evidence="3 10" id="KW-0812">Transmembrane</keyword>
<feature type="transmembrane region" description="Helical" evidence="10">
    <location>
        <begin position="160"/>
        <end position="181"/>
    </location>
</feature>
<evidence type="ECO:0000256" key="4">
    <source>
        <dbReference type="ARBA" id="ARBA00022719"/>
    </source>
</evidence>
<feature type="transmembrane region" description="Helical" evidence="10">
    <location>
        <begin position="187"/>
        <end position="209"/>
    </location>
</feature>
<name>A0ABW6B8N8_9SPHI</name>
<dbReference type="InterPro" id="IPR012932">
    <property type="entry name" value="VKOR"/>
</dbReference>
<dbReference type="Gene3D" id="3.90.70.10">
    <property type="entry name" value="Cysteine proteinases"/>
    <property type="match status" value="1"/>
</dbReference>
<evidence type="ECO:0000256" key="7">
    <source>
        <dbReference type="ARBA" id="ARBA00023136"/>
    </source>
</evidence>
<evidence type="ECO:0000256" key="5">
    <source>
        <dbReference type="ARBA" id="ARBA00022989"/>
    </source>
</evidence>
<proteinExistence type="inferred from homology"/>
<feature type="transmembrane region" description="Helical" evidence="10">
    <location>
        <begin position="245"/>
        <end position="264"/>
    </location>
</feature>
<gene>
    <name evidence="12" type="ORF">ACFS7Y_00225</name>
</gene>
<dbReference type="RefSeq" id="WP_320184676.1">
    <property type="nucleotide sequence ID" value="NZ_CP138332.1"/>
</dbReference>
<evidence type="ECO:0000256" key="9">
    <source>
        <dbReference type="ARBA" id="ARBA00023284"/>
    </source>
</evidence>
<dbReference type="PROSITE" id="PS50990">
    <property type="entry name" value="PEPTIDASE_C39"/>
    <property type="match status" value="1"/>
</dbReference>
<dbReference type="Pfam" id="PF13462">
    <property type="entry name" value="Thioredoxin_4"/>
    <property type="match status" value="1"/>
</dbReference>
<keyword evidence="6" id="KW-0560">Oxidoreductase</keyword>
<comment type="similarity">
    <text evidence="2">Belongs to the VKOR family.</text>
</comment>
<evidence type="ECO:0000256" key="2">
    <source>
        <dbReference type="ARBA" id="ARBA00006214"/>
    </source>
</evidence>
<evidence type="ECO:0000256" key="8">
    <source>
        <dbReference type="ARBA" id="ARBA00023157"/>
    </source>
</evidence>
<dbReference type="InterPro" id="IPR038354">
    <property type="entry name" value="VKOR_sf"/>
</dbReference>
<accession>A0ABW6B8N8</accession>
<reference evidence="13" key="1">
    <citation type="journal article" date="2019" name="Int. J. Syst. Evol. Microbiol.">
        <title>The Global Catalogue of Microorganisms (GCM) 10K type strain sequencing project: providing services to taxonomists for standard genome sequencing and annotation.</title>
        <authorList>
            <consortium name="The Broad Institute Genomics Platform"/>
            <consortium name="The Broad Institute Genome Sequencing Center for Infectious Disease"/>
            <person name="Wu L."/>
            <person name="Ma J."/>
        </authorList>
    </citation>
    <scope>NUCLEOTIDE SEQUENCE [LARGE SCALE GENOMIC DNA]</scope>
    <source>
        <strain evidence="13">KCTC 22814</strain>
    </source>
</reference>
<keyword evidence="13" id="KW-1185">Reference proteome</keyword>
<sequence>MFHILKYLRKEKYNSYVVLKAILKHFNIKFTDMGVDQLLNQHVEFTSLLAIKEVLLQYGVQSEAIKKGNFDYADFQTPFVCLIQQDEWPSPMFTIVKDADENSITYLHPINGRNLTVDVSQFENFANEVILLLDGEHAKDEVNYYLHKRHQLRDKSLRKLSYLLFFAPVFLVGFQLCISGNSSLNSWVSFLFILASFIGFGASLLLMWYEIDAHNPFLQEVCGGSRNSDRNRSCNAVLNSKSSNFLGISWSVWGGAYFASFYLIQILYPGLQSQLAFWSTVSLLASPFIIYSLYYQGYIIKQWCPLCLTVQVVLLINTSVSLVYLLTDNTLHIDWYLITVTLLFGSSFLTASHLMIPVLKKAKDSRRYEIQWKKMRHNADIFHWLLQKSKSIIAPVENIGIVIGNPTAKHEIIKVCNPYCDPCARIHLTLKEITQHNTNVKLRIIFTASGDGNDRKTAPVSHLLAIEESLGSKVVQQALEEWYLTEEKKYEAFAEKYPMNGKLNQQGAKIKRMFKWCKDMEIRATPTIYINGNELPESYQVAELKHILLD</sequence>
<dbReference type="InterPro" id="IPR036249">
    <property type="entry name" value="Thioredoxin-like_sf"/>
</dbReference>
<organism evidence="12 13">
    <name type="scientific">Sphingobacterium bambusae</name>
    <dbReference type="NCBI Taxonomy" id="662858"/>
    <lineage>
        <taxon>Bacteria</taxon>
        <taxon>Pseudomonadati</taxon>
        <taxon>Bacteroidota</taxon>
        <taxon>Sphingobacteriia</taxon>
        <taxon>Sphingobacteriales</taxon>
        <taxon>Sphingobacteriaceae</taxon>
        <taxon>Sphingobacterium</taxon>
    </lineage>
</organism>
<evidence type="ECO:0000256" key="3">
    <source>
        <dbReference type="ARBA" id="ARBA00022692"/>
    </source>
</evidence>
<dbReference type="Pfam" id="PF03412">
    <property type="entry name" value="Peptidase_C39"/>
    <property type="match status" value="1"/>
</dbReference>
<evidence type="ECO:0000256" key="1">
    <source>
        <dbReference type="ARBA" id="ARBA00004141"/>
    </source>
</evidence>
<evidence type="ECO:0000256" key="6">
    <source>
        <dbReference type="ARBA" id="ARBA00023002"/>
    </source>
</evidence>
<dbReference type="Gene3D" id="1.20.1440.130">
    <property type="entry name" value="VKOR domain"/>
    <property type="match status" value="1"/>
</dbReference>